<evidence type="ECO:0000313" key="2">
    <source>
        <dbReference type="EMBL" id="KAL0956497.1"/>
    </source>
</evidence>
<feature type="region of interest" description="Disordered" evidence="1">
    <location>
        <begin position="291"/>
        <end position="448"/>
    </location>
</feature>
<organism evidence="2 3">
    <name type="scientific">Hohenbuehelia grisea</name>
    <dbReference type="NCBI Taxonomy" id="104357"/>
    <lineage>
        <taxon>Eukaryota</taxon>
        <taxon>Fungi</taxon>
        <taxon>Dikarya</taxon>
        <taxon>Basidiomycota</taxon>
        <taxon>Agaricomycotina</taxon>
        <taxon>Agaricomycetes</taxon>
        <taxon>Agaricomycetidae</taxon>
        <taxon>Agaricales</taxon>
        <taxon>Pleurotineae</taxon>
        <taxon>Pleurotaceae</taxon>
        <taxon>Hohenbuehelia</taxon>
    </lineage>
</organism>
<protein>
    <submittedName>
        <fullName evidence="2">Uncharacterized protein</fullName>
    </submittedName>
</protein>
<feature type="compositionally biased region" description="Pro residues" evidence="1">
    <location>
        <begin position="33"/>
        <end position="43"/>
    </location>
</feature>
<proteinExistence type="predicted"/>
<dbReference type="Proteomes" id="UP001556367">
    <property type="component" value="Unassembled WGS sequence"/>
</dbReference>
<evidence type="ECO:0000313" key="3">
    <source>
        <dbReference type="Proteomes" id="UP001556367"/>
    </source>
</evidence>
<comment type="caution">
    <text evidence="2">The sequence shown here is derived from an EMBL/GenBank/DDBJ whole genome shotgun (WGS) entry which is preliminary data.</text>
</comment>
<gene>
    <name evidence="2" type="ORF">HGRIS_002641</name>
</gene>
<feature type="compositionally biased region" description="Low complexity" evidence="1">
    <location>
        <begin position="386"/>
        <end position="395"/>
    </location>
</feature>
<feature type="compositionally biased region" description="Polar residues" evidence="1">
    <location>
        <begin position="89"/>
        <end position="98"/>
    </location>
</feature>
<sequence length="914" mass="101016">MDGSDDYEFDDLDDDALATIDQIEQSYLTQAHAPPPPSPPKPPPPKRQKTSHDGQFRNRPSNPPGIKRADSSDLSLPEVSLQPDGSYRVGSTSNTTRVGTRPPVPAPRQSQFSRHTREISSARPYHQPALKTTSLPQTAHPPRPFVSPQHIPSPVDHHRHPPAYARTPESVHYSGSVRSVNNNDALQAAAQMAPSHNADDALELRRRVEELEKEKEKIQEDLAQAKEVRMAKEGEVTILRRNMAKSAQDHAAQLAKLRVAKEEAEAKRKQAEKEAKEEMERMKTQLIFQQHESLAFGRNAPGTQRAKKIGKDAPGTPLPMPSQMRNWTQGSAVAGPSNLAFETPRKPQRPINDYASPKTSRFRKPTSPEINRKSSVLPGFENAFAPSSPSRPTRTLPMKLTQRNAPERRDPAAQDQSIMQPPPLRVPDWQGSFGAPPPSPRRSPDRVEPIDDFDVQMADAPQEAIEDEMMDIVATTSPEEELDDIPPINWKLEMSRIISTHHLPSLTTLTLQALIQANDSPALPQDSAQAYSSACASILKSLSSPATYDVVAQSIANSLVSVLAILTTANLIHPLAPLLNLLMTLCYSLPKFTAALLSIFHEETEPPLLTCQLCSLIASHLDVKNPSEYRDALGREILALLQALCWNVPEDLEPKLASIPFNKDAMTTLTQPSQPDWLLLQSVRLLNLLATYPKLFKPLLALPATDEVPLNNHRPAIIDRLSYLLCDNRKGEKADVLRRMVVHFFALLAGRQPDAIVLFAESYSLLPAMVVYLSNLVAPIWEDDEALMTQPALVPPYVDAIGQALSLLYSLVFNSNNPANLLARLQYATPRYFNGVSHVFIVTMGRLSYAEAPDWLGSESVLGLERVIDMARELIELVADGPEGDAIWAVYQGAEQGEDEEEMEAELLGDARGS</sequence>
<dbReference type="PANTHER" id="PTHR28594:SF1">
    <property type="entry name" value="ATR-INTERACTING PROTEIN"/>
    <property type="match status" value="1"/>
</dbReference>
<dbReference type="PANTHER" id="PTHR28594">
    <property type="entry name" value="ATR-INTERACTING PROTEIN"/>
    <property type="match status" value="1"/>
</dbReference>
<feature type="region of interest" description="Disordered" evidence="1">
    <location>
        <begin position="21"/>
        <end position="169"/>
    </location>
</feature>
<reference evidence="3" key="1">
    <citation type="submission" date="2024-06" db="EMBL/GenBank/DDBJ databases">
        <title>Multi-omics analyses provide insights into the biosynthesis of the anticancer antibiotic pleurotin in Hohenbuehelia grisea.</title>
        <authorList>
            <person name="Weaver J.A."/>
            <person name="Alberti F."/>
        </authorList>
    </citation>
    <scope>NUCLEOTIDE SEQUENCE [LARGE SCALE GENOMIC DNA]</scope>
    <source>
        <strain evidence="3">T-177</strain>
    </source>
</reference>
<name>A0ABR3JLU4_9AGAR</name>
<accession>A0ABR3JLU4</accession>
<evidence type="ECO:0000256" key="1">
    <source>
        <dbReference type="SAM" id="MobiDB-lite"/>
    </source>
</evidence>
<dbReference type="EMBL" id="JASNQZ010000006">
    <property type="protein sequence ID" value="KAL0956497.1"/>
    <property type="molecule type" value="Genomic_DNA"/>
</dbReference>
<keyword evidence="3" id="KW-1185">Reference proteome</keyword>
<dbReference type="InterPro" id="IPR033349">
    <property type="entry name" value="ATRIP"/>
</dbReference>